<keyword evidence="4 6" id="KW-0472">Membrane</keyword>
<dbReference type="EMBL" id="CAACVG010014259">
    <property type="protein sequence ID" value="VEN62955.1"/>
    <property type="molecule type" value="Genomic_DNA"/>
</dbReference>
<feature type="domain" description="VTT" evidence="7">
    <location>
        <begin position="246"/>
        <end position="366"/>
    </location>
</feature>
<keyword evidence="2 6" id="KW-0812">Transmembrane</keyword>
<evidence type="ECO:0000256" key="6">
    <source>
        <dbReference type="SAM" id="Phobius"/>
    </source>
</evidence>
<evidence type="ECO:0000256" key="1">
    <source>
        <dbReference type="ARBA" id="ARBA00004141"/>
    </source>
</evidence>
<gene>
    <name evidence="8" type="ORF">CALMAC_LOCUS19923</name>
</gene>
<feature type="transmembrane region" description="Helical" evidence="6">
    <location>
        <begin position="339"/>
        <end position="362"/>
    </location>
</feature>
<evidence type="ECO:0000259" key="7">
    <source>
        <dbReference type="Pfam" id="PF09335"/>
    </source>
</evidence>
<dbReference type="AlphaFoldDB" id="A0A653DTV1"/>
<comment type="similarity">
    <text evidence="5">Belongs to the TMEM41 family.</text>
</comment>
<dbReference type="OrthoDB" id="3364966at2759"/>
<reference evidence="8 9" key="1">
    <citation type="submission" date="2019-01" db="EMBL/GenBank/DDBJ databases">
        <authorList>
            <person name="Sayadi A."/>
        </authorList>
    </citation>
    <scope>NUCLEOTIDE SEQUENCE [LARGE SCALE GENOMIC DNA]</scope>
</reference>
<keyword evidence="3 6" id="KW-1133">Transmembrane helix</keyword>
<evidence type="ECO:0000313" key="9">
    <source>
        <dbReference type="Proteomes" id="UP000410492"/>
    </source>
</evidence>
<evidence type="ECO:0000256" key="2">
    <source>
        <dbReference type="ARBA" id="ARBA00022692"/>
    </source>
</evidence>
<feature type="transmembrane region" description="Helical" evidence="6">
    <location>
        <begin position="227"/>
        <end position="246"/>
    </location>
</feature>
<evidence type="ECO:0000256" key="3">
    <source>
        <dbReference type="ARBA" id="ARBA00022989"/>
    </source>
</evidence>
<protein>
    <recommendedName>
        <fullName evidence="7">VTT domain-containing protein</fullName>
    </recommendedName>
</protein>
<dbReference type="InterPro" id="IPR032816">
    <property type="entry name" value="VTT_dom"/>
</dbReference>
<evidence type="ECO:0000256" key="4">
    <source>
        <dbReference type="ARBA" id="ARBA00023136"/>
    </source>
</evidence>
<feature type="transmembrane region" description="Helical" evidence="6">
    <location>
        <begin position="314"/>
        <end position="332"/>
    </location>
</feature>
<feature type="transmembrane region" description="Helical" evidence="6">
    <location>
        <begin position="382"/>
        <end position="399"/>
    </location>
</feature>
<evidence type="ECO:0000256" key="5">
    <source>
        <dbReference type="ARBA" id="ARBA00025797"/>
    </source>
</evidence>
<dbReference type="PANTHER" id="PTHR43220">
    <property type="match status" value="1"/>
</dbReference>
<dbReference type="GO" id="GO:0005789">
    <property type="term" value="C:endoplasmic reticulum membrane"/>
    <property type="evidence" value="ECO:0007669"/>
    <property type="project" value="TreeGrafter"/>
</dbReference>
<dbReference type="PANTHER" id="PTHR43220:SF18">
    <property type="entry name" value="TRANSMEMBRANE PROTEIN 41B"/>
    <property type="match status" value="1"/>
</dbReference>
<dbReference type="InterPro" id="IPR045014">
    <property type="entry name" value="TM41A/B"/>
</dbReference>
<feature type="transmembrane region" description="Helical" evidence="6">
    <location>
        <begin position="169"/>
        <end position="189"/>
    </location>
</feature>
<feature type="transmembrane region" description="Helical" evidence="6">
    <location>
        <begin position="258"/>
        <end position="284"/>
    </location>
</feature>
<keyword evidence="9" id="KW-1185">Reference proteome</keyword>
<accession>A0A653DTV1</accession>
<evidence type="ECO:0000313" key="8">
    <source>
        <dbReference type="EMBL" id="VEN62955.1"/>
    </source>
</evidence>
<dbReference type="Proteomes" id="UP000410492">
    <property type="component" value="Unassembled WGS sequence"/>
</dbReference>
<name>A0A653DTV1_CALMS</name>
<proteinExistence type="inferred from homology"/>
<organism evidence="8 9">
    <name type="scientific">Callosobruchus maculatus</name>
    <name type="common">Southern cowpea weevil</name>
    <name type="synonym">Pulse bruchid</name>
    <dbReference type="NCBI Taxonomy" id="64391"/>
    <lineage>
        <taxon>Eukaryota</taxon>
        <taxon>Metazoa</taxon>
        <taxon>Ecdysozoa</taxon>
        <taxon>Arthropoda</taxon>
        <taxon>Hexapoda</taxon>
        <taxon>Insecta</taxon>
        <taxon>Pterygota</taxon>
        <taxon>Neoptera</taxon>
        <taxon>Endopterygota</taxon>
        <taxon>Coleoptera</taxon>
        <taxon>Polyphaga</taxon>
        <taxon>Cucujiformia</taxon>
        <taxon>Chrysomeloidea</taxon>
        <taxon>Chrysomelidae</taxon>
        <taxon>Bruchinae</taxon>
        <taxon>Bruchini</taxon>
        <taxon>Callosobruchus</taxon>
    </lineage>
</organism>
<sequence length="408" mass="46081">MTSQAEIGTGIIQCQEVSSSSHRYHNPFISSFACRGRHTYRRTFRGASYPHIPTPVMVQPEQTTLNICLSLLRMHFIGTITTRMTSQAEIGTGIIQCQEVSSSSDRYHNPFISSFACRGRHTYRRTFRGASYPHIPTPVMVQPEQTTLNICLSLLSYFKIPKDSISTKTATISVLVIFITSLFALFLVYQTFPHVTVEEKQHIKLPWNIEDAKQLGIVLNRYKSDHYYQVMAGVFITYIFLQTFAIPGSLFLSILSGFLFPFSIALALVCTCSMIGASLCFMLSQLLGRKLVLAYFPERAAKWAVQVNKHRDNLFNYIVFLRITPFLPNWFINLSAPVIGVPLFPFAFGTLVGVAPPSFIAIQAGQTLNDMTVNDSAFNTKSFMWLALFSVVSLVPIFLKNRFRQKLD</sequence>
<dbReference type="Pfam" id="PF09335">
    <property type="entry name" value="VTT_dom"/>
    <property type="match status" value="1"/>
</dbReference>
<dbReference type="GO" id="GO:0000045">
    <property type="term" value="P:autophagosome assembly"/>
    <property type="evidence" value="ECO:0007669"/>
    <property type="project" value="TreeGrafter"/>
</dbReference>
<comment type="subcellular location">
    <subcellularLocation>
        <location evidence="1">Membrane</location>
        <topology evidence="1">Multi-pass membrane protein</topology>
    </subcellularLocation>
</comment>